<dbReference type="Proteomes" id="UP000375525">
    <property type="component" value="Unassembled WGS sequence"/>
</dbReference>
<accession>A0A5E7N0C2</accession>
<dbReference type="AlphaFoldDB" id="A0A5E7N0C2"/>
<proteinExistence type="predicted"/>
<dbReference type="EMBL" id="CABVIH010000023">
    <property type="protein sequence ID" value="VVP30565.1"/>
    <property type="molecule type" value="Genomic_DNA"/>
</dbReference>
<name>A0A5E7N0C2_PSEFL</name>
<organism evidence="1 2">
    <name type="scientific">Pseudomonas fluorescens</name>
    <dbReference type="NCBI Taxonomy" id="294"/>
    <lineage>
        <taxon>Bacteria</taxon>
        <taxon>Pseudomonadati</taxon>
        <taxon>Pseudomonadota</taxon>
        <taxon>Gammaproteobacteria</taxon>
        <taxon>Pseudomonadales</taxon>
        <taxon>Pseudomonadaceae</taxon>
        <taxon>Pseudomonas</taxon>
    </lineage>
</organism>
<evidence type="ECO:0000313" key="1">
    <source>
        <dbReference type="EMBL" id="VVP30565.1"/>
    </source>
</evidence>
<evidence type="ECO:0000313" key="2">
    <source>
        <dbReference type="Proteomes" id="UP000375525"/>
    </source>
</evidence>
<reference evidence="1 2" key="1">
    <citation type="submission" date="2019-09" db="EMBL/GenBank/DDBJ databases">
        <authorList>
            <person name="Chandra G."/>
            <person name="Truman W A."/>
        </authorList>
    </citation>
    <scope>NUCLEOTIDE SEQUENCE [LARGE SCALE GENOMIC DNA]</scope>
    <source>
        <strain evidence="1">PS880</strain>
    </source>
</reference>
<protein>
    <submittedName>
        <fullName evidence="1">Uncharacterized protein</fullName>
    </submittedName>
</protein>
<gene>
    <name evidence="1" type="ORF">PS880_04315</name>
</gene>
<sequence>MMEDVQLCIPEPHYLKQGLRKSLASTNQENEHELS</sequence>